<comment type="caution">
    <text evidence="1">The sequence shown here is derived from an EMBL/GenBank/DDBJ whole genome shotgun (WGS) entry which is preliminary data.</text>
</comment>
<sequence length="110" mass="11521">VVVAVLAGCASTSVTPVGNHLYSPLPSSYAVLVFSREGDVIQPFEVVAIISYTNPGKYQVLTLDDAVPKLKEKARSVGANAIIIDESRPIKSGLISTGIAVTARAIVVKQ</sequence>
<proteinExistence type="predicted"/>
<protein>
    <submittedName>
        <fullName evidence="1">Uncharacterized protein</fullName>
    </submittedName>
</protein>
<organism evidence="1">
    <name type="scientific">marine sediment metagenome</name>
    <dbReference type="NCBI Taxonomy" id="412755"/>
    <lineage>
        <taxon>unclassified sequences</taxon>
        <taxon>metagenomes</taxon>
        <taxon>ecological metagenomes</taxon>
    </lineage>
</organism>
<evidence type="ECO:0000313" key="1">
    <source>
        <dbReference type="EMBL" id="GAG16876.1"/>
    </source>
</evidence>
<name>X0WVU0_9ZZZZ</name>
<reference evidence="1" key="1">
    <citation type="journal article" date="2014" name="Front. Microbiol.">
        <title>High frequency of phylogenetically diverse reductive dehalogenase-homologous genes in deep subseafloor sedimentary metagenomes.</title>
        <authorList>
            <person name="Kawai M."/>
            <person name="Futagami T."/>
            <person name="Toyoda A."/>
            <person name="Takaki Y."/>
            <person name="Nishi S."/>
            <person name="Hori S."/>
            <person name="Arai W."/>
            <person name="Tsubouchi T."/>
            <person name="Morono Y."/>
            <person name="Uchiyama I."/>
            <person name="Ito T."/>
            <person name="Fujiyama A."/>
            <person name="Inagaki F."/>
            <person name="Takami H."/>
        </authorList>
    </citation>
    <scope>NUCLEOTIDE SEQUENCE</scope>
    <source>
        <strain evidence="1">Expedition CK06-06</strain>
    </source>
</reference>
<dbReference type="EMBL" id="BARS01036607">
    <property type="protein sequence ID" value="GAG16876.1"/>
    <property type="molecule type" value="Genomic_DNA"/>
</dbReference>
<gene>
    <name evidence="1" type="ORF">S01H1_56241</name>
</gene>
<accession>X0WVU0</accession>
<dbReference type="AlphaFoldDB" id="X0WVU0"/>
<feature type="non-terminal residue" evidence="1">
    <location>
        <position position="1"/>
    </location>
</feature>